<dbReference type="InterPro" id="IPR036291">
    <property type="entry name" value="NAD(P)-bd_dom_sf"/>
</dbReference>
<dbReference type="Proteomes" id="UP001596047">
    <property type="component" value="Unassembled WGS sequence"/>
</dbReference>
<evidence type="ECO:0000256" key="3">
    <source>
        <dbReference type="ARBA" id="ARBA00023027"/>
    </source>
</evidence>
<evidence type="ECO:0000256" key="2">
    <source>
        <dbReference type="ARBA" id="ARBA00023002"/>
    </source>
</evidence>
<feature type="domain" description="D-isomer specific 2-hydroxyacid dehydrogenase NAD-binding" evidence="6">
    <location>
        <begin position="107"/>
        <end position="281"/>
    </location>
</feature>
<protein>
    <submittedName>
        <fullName evidence="7">D-2-hydroxyacid dehydrogenase</fullName>
    </submittedName>
</protein>
<dbReference type="InterPro" id="IPR006139">
    <property type="entry name" value="D-isomer_2_OHA_DH_cat_dom"/>
</dbReference>
<dbReference type="PANTHER" id="PTHR43333">
    <property type="entry name" value="2-HACID_DH_C DOMAIN-CONTAINING PROTEIN"/>
    <property type="match status" value="1"/>
</dbReference>
<evidence type="ECO:0000259" key="6">
    <source>
        <dbReference type="Pfam" id="PF02826"/>
    </source>
</evidence>
<evidence type="ECO:0000313" key="8">
    <source>
        <dbReference type="Proteomes" id="UP001596047"/>
    </source>
</evidence>
<dbReference type="Pfam" id="PF00389">
    <property type="entry name" value="2-Hacid_dh"/>
    <property type="match status" value="1"/>
</dbReference>
<reference evidence="8" key="1">
    <citation type="journal article" date="2019" name="Int. J. Syst. Evol. Microbiol.">
        <title>The Global Catalogue of Microorganisms (GCM) 10K type strain sequencing project: providing services to taxonomists for standard genome sequencing and annotation.</title>
        <authorList>
            <consortium name="The Broad Institute Genomics Platform"/>
            <consortium name="The Broad Institute Genome Sequencing Center for Infectious Disease"/>
            <person name="Wu L."/>
            <person name="Ma J."/>
        </authorList>
    </citation>
    <scope>NUCLEOTIDE SEQUENCE [LARGE SCALE GENOMIC DNA]</scope>
    <source>
        <strain evidence="8">CGMCC 1.3240</strain>
    </source>
</reference>
<evidence type="ECO:0000256" key="4">
    <source>
        <dbReference type="RuleBase" id="RU003719"/>
    </source>
</evidence>
<comment type="caution">
    <text evidence="7">The sequence shown here is derived from an EMBL/GenBank/DDBJ whole genome shotgun (WGS) entry which is preliminary data.</text>
</comment>
<gene>
    <name evidence="7" type="ORF">ACFPYJ_22240</name>
</gene>
<keyword evidence="8" id="KW-1185">Reference proteome</keyword>
<dbReference type="InterPro" id="IPR006140">
    <property type="entry name" value="D-isomer_DH_NAD-bd"/>
</dbReference>
<name>A0ABW0W1B3_9BACL</name>
<comment type="similarity">
    <text evidence="1 4">Belongs to the D-isomer specific 2-hydroxyacid dehydrogenase family.</text>
</comment>
<dbReference type="EMBL" id="JBHSOW010000080">
    <property type="protein sequence ID" value="MFC5651787.1"/>
    <property type="molecule type" value="Genomic_DNA"/>
</dbReference>
<dbReference type="CDD" id="cd05300">
    <property type="entry name" value="2-Hacid_dh_1"/>
    <property type="match status" value="1"/>
</dbReference>
<proteinExistence type="inferred from homology"/>
<dbReference type="RefSeq" id="WP_379190411.1">
    <property type="nucleotide sequence ID" value="NZ_JBHSOW010000080.1"/>
</dbReference>
<sequence length="319" mass="35371">MMRKMIAVHSLERQHMLKLQEAAPEWTIINSNDPQVQKEHLADAEIIIGWNKGVKELVLSNSCSSLKWIQNMGAGVDHVPLAHIQSQGILLTNASGVHPNPISETIFAMLLSFTRHLHLSVRNQLARNWIHNDRMGEAHNRTIGILGVGAIGLETAKVAKAFNMTVLGIRRSGTPAEWIDEMYTMDGLQEVLKRSDYIVNCLPYTAETKHVLGKEQFAVMKPTAFYINIGRGKTTETGALVEALQQGIIAGAGLDVFEQEPLPAEHPLWGMDNVIMTSHTAGSTTEYDNRAVDIFVENLKAYLQDGKPSVNIVSLENQY</sequence>
<keyword evidence="2 4" id="KW-0560">Oxidoreductase</keyword>
<dbReference type="SUPFAM" id="SSF52283">
    <property type="entry name" value="Formate/glycerate dehydrogenase catalytic domain-like"/>
    <property type="match status" value="1"/>
</dbReference>
<feature type="domain" description="D-isomer specific 2-hydroxyacid dehydrogenase catalytic" evidence="5">
    <location>
        <begin position="13"/>
        <end position="308"/>
    </location>
</feature>
<dbReference type="Gene3D" id="3.40.50.720">
    <property type="entry name" value="NAD(P)-binding Rossmann-like Domain"/>
    <property type="match status" value="2"/>
</dbReference>
<evidence type="ECO:0000313" key="7">
    <source>
        <dbReference type="EMBL" id="MFC5651787.1"/>
    </source>
</evidence>
<dbReference type="PANTHER" id="PTHR43333:SF1">
    <property type="entry name" value="D-ISOMER SPECIFIC 2-HYDROXYACID DEHYDROGENASE NAD-BINDING DOMAIN-CONTAINING PROTEIN"/>
    <property type="match status" value="1"/>
</dbReference>
<accession>A0ABW0W1B3</accession>
<evidence type="ECO:0000259" key="5">
    <source>
        <dbReference type="Pfam" id="PF00389"/>
    </source>
</evidence>
<dbReference type="Pfam" id="PF02826">
    <property type="entry name" value="2-Hacid_dh_C"/>
    <property type="match status" value="1"/>
</dbReference>
<dbReference type="SUPFAM" id="SSF51735">
    <property type="entry name" value="NAD(P)-binding Rossmann-fold domains"/>
    <property type="match status" value="1"/>
</dbReference>
<keyword evidence="3" id="KW-0520">NAD</keyword>
<evidence type="ECO:0000256" key="1">
    <source>
        <dbReference type="ARBA" id="ARBA00005854"/>
    </source>
</evidence>
<organism evidence="7 8">
    <name type="scientific">Paenibacillus solisilvae</name>
    <dbReference type="NCBI Taxonomy" id="2486751"/>
    <lineage>
        <taxon>Bacteria</taxon>
        <taxon>Bacillati</taxon>
        <taxon>Bacillota</taxon>
        <taxon>Bacilli</taxon>
        <taxon>Bacillales</taxon>
        <taxon>Paenibacillaceae</taxon>
        <taxon>Paenibacillus</taxon>
    </lineage>
</organism>